<dbReference type="InterPro" id="IPR037401">
    <property type="entry name" value="SnoaL-like"/>
</dbReference>
<dbReference type="Pfam" id="PF12680">
    <property type="entry name" value="SnoaL_2"/>
    <property type="match status" value="1"/>
</dbReference>
<accession>A0A4Y9SYH2</accession>
<dbReference type="SUPFAM" id="SSF54427">
    <property type="entry name" value="NTF2-like"/>
    <property type="match status" value="1"/>
</dbReference>
<dbReference type="EMBL" id="SPVF01000006">
    <property type="protein sequence ID" value="TFW30264.1"/>
    <property type="molecule type" value="Genomic_DNA"/>
</dbReference>
<reference evidence="3 4" key="1">
    <citation type="submission" date="2019-03" db="EMBL/GenBank/DDBJ databases">
        <title>Draft Genome Sequence of Massilia arenosa sp. nov., a Novel Massilia Species Isolated from a Sandy-loam Maize Soil.</title>
        <authorList>
            <person name="Raths R."/>
            <person name="Peta V."/>
            <person name="Bucking H."/>
        </authorList>
    </citation>
    <scope>NUCLEOTIDE SEQUENCE [LARGE SCALE GENOMIC DNA]</scope>
    <source>
        <strain evidence="3 4">MC02</strain>
    </source>
</reference>
<dbReference type="PANTHER" id="PTHR41252:SF1">
    <property type="entry name" value="BLR2505 PROTEIN"/>
    <property type="match status" value="1"/>
</dbReference>
<protein>
    <submittedName>
        <fullName evidence="3">Nuclear transport factor 2 family protein</fullName>
    </submittedName>
</protein>
<dbReference type="InterPro" id="IPR032710">
    <property type="entry name" value="NTF2-like_dom_sf"/>
</dbReference>
<sequence>MSTQENKQLCQKGYELFMRGAIPELLSFYHDDAVWIQPEMDHTPYGGMHRTKAGIASFFQKLNDTLELVAMKPEQYIAEGDKVVVTGQATWKARATGIRFDSPWVHLFTVRDGKVAMAQMWSDTAASEHALRPTAAARGARPQPEARH</sequence>
<evidence type="ECO:0000313" key="4">
    <source>
        <dbReference type="Proteomes" id="UP000298438"/>
    </source>
</evidence>
<dbReference type="RefSeq" id="WP_135205273.1">
    <property type="nucleotide sequence ID" value="NZ_SPVF01000006.1"/>
</dbReference>
<dbReference type="CDD" id="cd00531">
    <property type="entry name" value="NTF2_like"/>
    <property type="match status" value="1"/>
</dbReference>
<name>A0A4Y9SYH2_9BURK</name>
<dbReference type="AlphaFoldDB" id="A0A4Y9SYH2"/>
<dbReference type="PANTHER" id="PTHR41252">
    <property type="entry name" value="BLR2505 PROTEIN"/>
    <property type="match status" value="1"/>
</dbReference>
<comment type="caution">
    <text evidence="3">The sequence shown here is derived from an EMBL/GenBank/DDBJ whole genome shotgun (WGS) entry which is preliminary data.</text>
</comment>
<feature type="domain" description="SnoaL-like" evidence="2">
    <location>
        <begin position="14"/>
        <end position="116"/>
    </location>
</feature>
<organism evidence="3 4">
    <name type="scientific">Zemynaea arenosa</name>
    <dbReference type="NCBI Taxonomy" id="2561931"/>
    <lineage>
        <taxon>Bacteria</taxon>
        <taxon>Pseudomonadati</taxon>
        <taxon>Pseudomonadota</taxon>
        <taxon>Betaproteobacteria</taxon>
        <taxon>Burkholderiales</taxon>
        <taxon>Oxalobacteraceae</taxon>
        <taxon>Telluria group</taxon>
        <taxon>Zemynaea</taxon>
    </lineage>
</organism>
<proteinExistence type="predicted"/>
<evidence type="ECO:0000256" key="1">
    <source>
        <dbReference type="SAM" id="MobiDB-lite"/>
    </source>
</evidence>
<keyword evidence="4" id="KW-1185">Reference proteome</keyword>
<dbReference type="Gene3D" id="3.10.450.50">
    <property type="match status" value="1"/>
</dbReference>
<feature type="region of interest" description="Disordered" evidence="1">
    <location>
        <begin position="128"/>
        <end position="148"/>
    </location>
</feature>
<dbReference type="OrthoDB" id="283154at2"/>
<evidence type="ECO:0000259" key="2">
    <source>
        <dbReference type="Pfam" id="PF12680"/>
    </source>
</evidence>
<evidence type="ECO:0000313" key="3">
    <source>
        <dbReference type="EMBL" id="TFW30264.1"/>
    </source>
</evidence>
<dbReference type="Proteomes" id="UP000298438">
    <property type="component" value="Unassembled WGS sequence"/>
</dbReference>
<gene>
    <name evidence="3" type="ORF">E4L96_00460</name>
</gene>